<dbReference type="EMBL" id="BMKI01000014">
    <property type="protein sequence ID" value="GGD03054.1"/>
    <property type="molecule type" value="Genomic_DNA"/>
</dbReference>
<gene>
    <name evidence="2" type="ORF">GCM10011573_35680</name>
</gene>
<evidence type="ECO:0000313" key="2">
    <source>
        <dbReference type="EMBL" id="GGD03054.1"/>
    </source>
</evidence>
<sequence length="132" mass="15590">MFFSKKEIFTIFFCLHLLKSIVNSPFGCSYNNIETNLLQTFSNSDQREITNSMNYINFEGHIQLTDVSNLENLYACIIKDKVISFDYTRKSPTHRKIYPIHLTIRDGYWYCTGLDIDKSAYRTFRCDLKKTL</sequence>
<name>A0ABQ1PSQ0_9ENTE</name>
<protein>
    <recommendedName>
        <fullName evidence="1">WYL domain-containing protein</fullName>
    </recommendedName>
</protein>
<evidence type="ECO:0000259" key="1">
    <source>
        <dbReference type="Pfam" id="PF13280"/>
    </source>
</evidence>
<evidence type="ECO:0000313" key="3">
    <source>
        <dbReference type="Proteomes" id="UP000630615"/>
    </source>
</evidence>
<feature type="domain" description="WYL" evidence="1">
    <location>
        <begin position="69"/>
        <end position="127"/>
    </location>
</feature>
<dbReference type="Pfam" id="PF13280">
    <property type="entry name" value="WYL"/>
    <property type="match status" value="1"/>
</dbReference>
<dbReference type="Proteomes" id="UP000630615">
    <property type="component" value="Unassembled WGS sequence"/>
</dbReference>
<comment type="caution">
    <text evidence="2">The sequence shown here is derived from an EMBL/GenBank/DDBJ whole genome shotgun (WGS) entry which is preliminary data.</text>
</comment>
<proteinExistence type="predicted"/>
<dbReference type="PROSITE" id="PS52050">
    <property type="entry name" value="WYL"/>
    <property type="match status" value="1"/>
</dbReference>
<accession>A0ABQ1PSQ0</accession>
<reference evidence="3" key="1">
    <citation type="journal article" date="2019" name="Int. J. Syst. Evol. Microbiol.">
        <title>The Global Catalogue of Microorganisms (GCM) 10K type strain sequencing project: providing services to taxonomists for standard genome sequencing and annotation.</title>
        <authorList>
            <consortium name="The Broad Institute Genomics Platform"/>
            <consortium name="The Broad Institute Genome Sequencing Center for Infectious Disease"/>
            <person name="Wu L."/>
            <person name="Ma J."/>
        </authorList>
    </citation>
    <scope>NUCLEOTIDE SEQUENCE [LARGE SCALE GENOMIC DNA]</scope>
    <source>
        <strain evidence="3">CGMCC 1.15942</strain>
    </source>
</reference>
<dbReference type="InterPro" id="IPR026881">
    <property type="entry name" value="WYL_dom"/>
</dbReference>
<organism evidence="2 3">
    <name type="scientific">Enterococcus wangshanyuanii</name>
    <dbReference type="NCBI Taxonomy" id="2005703"/>
    <lineage>
        <taxon>Bacteria</taxon>
        <taxon>Bacillati</taxon>
        <taxon>Bacillota</taxon>
        <taxon>Bacilli</taxon>
        <taxon>Lactobacillales</taxon>
        <taxon>Enterococcaceae</taxon>
        <taxon>Enterococcus</taxon>
    </lineage>
</organism>
<dbReference type="RefSeq" id="WP_088271908.1">
    <property type="nucleotide sequence ID" value="NZ_BMKI01000014.1"/>
</dbReference>
<keyword evidence="3" id="KW-1185">Reference proteome</keyword>